<keyword evidence="3" id="KW-0479">Metal-binding</keyword>
<dbReference type="InterPro" id="IPR003309">
    <property type="entry name" value="SCAN_dom"/>
</dbReference>
<dbReference type="FunFam" id="3.30.160.60:FF:002343">
    <property type="entry name" value="Zinc finger protein 33A"/>
    <property type="match status" value="1"/>
</dbReference>
<keyword evidence="7" id="KW-0805">Transcription regulation</keyword>
<dbReference type="FunFam" id="3.30.160.60:FF:000624">
    <property type="entry name" value="zinc finger protein 697"/>
    <property type="match status" value="1"/>
</dbReference>
<name>A0A8C5RZA6_LATLA</name>
<dbReference type="GO" id="GO:0043565">
    <property type="term" value="F:sequence-specific DNA binding"/>
    <property type="evidence" value="ECO:0007669"/>
    <property type="project" value="UniProtKB-ARBA"/>
</dbReference>
<feature type="domain" description="C2H2-type" evidence="11">
    <location>
        <begin position="209"/>
        <end position="236"/>
    </location>
</feature>
<evidence type="ECO:0000256" key="6">
    <source>
        <dbReference type="ARBA" id="ARBA00022833"/>
    </source>
</evidence>
<reference evidence="13" key="2">
    <citation type="submission" date="2025-09" db="UniProtKB">
        <authorList>
            <consortium name="Ensembl"/>
        </authorList>
    </citation>
    <scope>IDENTIFICATION</scope>
</reference>
<proteinExistence type="inferred from homology"/>
<keyword evidence="5 10" id="KW-0863">Zinc-finger</keyword>
<evidence type="ECO:0000256" key="1">
    <source>
        <dbReference type="ARBA" id="ARBA00004123"/>
    </source>
</evidence>
<dbReference type="InterPro" id="IPR050331">
    <property type="entry name" value="Zinc_finger"/>
</dbReference>
<comment type="subcellular location">
    <subcellularLocation>
        <location evidence="1">Nucleus</location>
    </subcellularLocation>
</comment>
<dbReference type="Gene3D" id="3.30.160.60">
    <property type="entry name" value="Classic Zinc Finger"/>
    <property type="match status" value="7"/>
</dbReference>
<keyword evidence="9" id="KW-0539">Nucleus</keyword>
<feature type="domain" description="C2H2-type" evidence="11">
    <location>
        <begin position="181"/>
        <end position="208"/>
    </location>
</feature>
<keyword evidence="6" id="KW-0862">Zinc</keyword>
<dbReference type="InterPro" id="IPR013087">
    <property type="entry name" value="Znf_C2H2_type"/>
</dbReference>
<evidence type="ECO:0000313" key="13">
    <source>
        <dbReference type="Ensembl" id="ENSLLTP00000010428.1"/>
    </source>
</evidence>
<dbReference type="Pfam" id="PF02023">
    <property type="entry name" value="SCAN"/>
    <property type="match status" value="1"/>
</dbReference>
<feature type="domain" description="C2H2-type" evidence="11">
    <location>
        <begin position="237"/>
        <end position="264"/>
    </location>
</feature>
<evidence type="ECO:0000256" key="10">
    <source>
        <dbReference type="PROSITE-ProRule" id="PRU00042"/>
    </source>
</evidence>
<feature type="domain" description="C2H2-type" evidence="11">
    <location>
        <begin position="320"/>
        <end position="347"/>
    </location>
</feature>
<evidence type="ECO:0000256" key="8">
    <source>
        <dbReference type="ARBA" id="ARBA00023163"/>
    </source>
</evidence>
<accession>A0A8C5RZA6</accession>
<protein>
    <submittedName>
        <fullName evidence="13">Uncharacterized protein</fullName>
    </submittedName>
</protein>
<dbReference type="Gene3D" id="1.10.4020.10">
    <property type="entry name" value="DNA breaking-rejoining enzymes"/>
    <property type="match status" value="1"/>
</dbReference>
<dbReference type="FunFam" id="3.30.160.60:FF:003288">
    <property type="entry name" value="Uncharacterized protein"/>
    <property type="match status" value="1"/>
</dbReference>
<evidence type="ECO:0000256" key="5">
    <source>
        <dbReference type="ARBA" id="ARBA00022771"/>
    </source>
</evidence>
<dbReference type="GeneTree" id="ENSGT00940000154715"/>
<feature type="domain" description="C2H2-type" evidence="11">
    <location>
        <begin position="264"/>
        <end position="291"/>
    </location>
</feature>
<comment type="similarity">
    <text evidence="2">Belongs to the krueppel C2H2-type zinc-finger protein family.</text>
</comment>
<dbReference type="GO" id="GO:0005654">
    <property type="term" value="C:nucleoplasm"/>
    <property type="evidence" value="ECO:0007669"/>
    <property type="project" value="UniProtKB-ARBA"/>
</dbReference>
<keyword evidence="4" id="KW-0677">Repeat</keyword>
<dbReference type="SMART" id="SM00355">
    <property type="entry name" value="ZnF_C2H2"/>
    <property type="match status" value="7"/>
</dbReference>
<keyword evidence="14" id="KW-1185">Reference proteome</keyword>
<dbReference type="FunFam" id="3.30.160.60:FF:002063">
    <property type="entry name" value="RB associated KRAB zinc finger"/>
    <property type="match status" value="1"/>
</dbReference>
<evidence type="ECO:0000256" key="3">
    <source>
        <dbReference type="ARBA" id="ARBA00022723"/>
    </source>
</evidence>
<reference evidence="13" key="1">
    <citation type="submission" date="2025-08" db="UniProtKB">
        <authorList>
            <consortium name="Ensembl"/>
        </authorList>
    </citation>
    <scope>IDENTIFICATION</scope>
</reference>
<feature type="domain" description="SCAN box" evidence="12">
    <location>
        <begin position="61"/>
        <end position="138"/>
    </location>
</feature>
<feature type="domain" description="C2H2-type" evidence="11">
    <location>
        <begin position="292"/>
        <end position="319"/>
    </location>
</feature>
<organism evidence="13 14">
    <name type="scientific">Laticauda laticaudata</name>
    <name type="common">Blue-ringed sea krait</name>
    <name type="synonym">Blue-lipped sea krait</name>
    <dbReference type="NCBI Taxonomy" id="8630"/>
    <lineage>
        <taxon>Eukaryota</taxon>
        <taxon>Metazoa</taxon>
        <taxon>Chordata</taxon>
        <taxon>Craniata</taxon>
        <taxon>Vertebrata</taxon>
        <taxon>Euteleostomi</taxon>
        <taxon>Lepidosauria</taxon>
        <taxon>Squamata</taxon>
        <taxon>Bifurcata</taxon>
        <taxon>Unidentata</taxon>
        <taxon>Episquamata</taxon>
        <taxon>Toxicofera</taxon>
        <taxon>Serpentes</taxon>
        <taxon>Colubroidea</taxon>
        <taxon>Elapidae</taxon>
        <taxon>Laticaudinae</taxon>
        <taxon>Laticauda</taxon>
    </lineage>
</organism>
<evidence type="ECO:0000259" key="11">
    <source>
        <dbReference type="PROSITE" id="PS50157"/>
    </source>
</evidence>
<evidence type="ECO:0000313" key="14">
    <source>
        <dbReference type="Proteomes" id="UP000694406"/>
    </source>
</evidence>
<evidence type="ECO:0000259" key="12">
    <source>
        <dbReference type="PROSITE" id="PS50804"/>
    </source>
</evidence>
<dbReference type="FunFam" id="3.30.160.60:FF:001442">
    <property type="entry name" value="zinc finger protein 696"/>
    <property type="match status" value="1"/>
</dbReference>
<dbReference type="AlphaFoldDB" id="A0A8C5RZA6"/>
<dbReference type="InterPro" id="IPR038269">
    <property type="entry name" value="SCAN_sf"/>
</dbReference>
<dbReference type="PROSITE" id="PS50157">
    <property type="entry name" value="ZINC_FINGER_C2H2_2"/>
    <property type="match status" value="7"/>
</dbReference>
<evidence type="ECO:0000256" key="2">
    <source>
        <dbReference type="ARBA" id="ARBA00006991"/>
    </source>
</evidence>
<dbReference type="PROSITE" id="PS50804">
    <property type="entry name" value="SCAN_BOX"/>
    <property type="match status" value="1"/>
</dbReference>
<dbReference type="FunFam" id="1.10.4020.10:FF:000001">
    <property type="entry name" value="zinc finger protein 263 isoform X1"/>
    <property type="match status" value="1"/>
</dbReference>
<dbReference type="PROSITE" id="PS00028">
    <property type="entry name" value="ZINC_FINGER_C2H2_1"/>
    <property type="match status" value="6"/>
</dbReference>
<feature type="domain" description="C2H2-type" evidence="11">
    <location>
        <begin position="348"/>
        <end position="374"/>
    </location>
</feature>
<dbReference type="GO" id="GO:0008270">
    <property type="term" value="F:zinc ion binding"/>
    <property type="evidence" value="ECO:0007669"/>
    <property type="project" value="UniProtKB-KW"/>
</dbReference>
<dbReference type="PANTHER" id="PTHR16515">
    <property type="entry name" value="PR DOMAIN ZINC FINGER PROTEIN"/>
    <property type="match status" value="1"/>
</dbReference>
<dbReference type="Proteomes" id="UP000694406">
    <property type="component" value="Unplaced"/>
</dbReference>
<evidence type="ECO:0000256" key="7">
    <source>
        <dbReference type="ARBA" id="ARBA00023015"/>
    </source>
</evidence>
<keyword evidence="8" id="KW-0804">Transcription</keyword>
<dbReference type="Ensembl" id="ENSLLTT00000010810.1">
    <property type="protein sequence ID" value="ENSLLTP00000010428.1"/>
    <property type="gene ID" value="ENSLLTG00000007929.1"/>
</dbReference>
<dbReference type="FunFam" id="3.30.160.60:FF:002239">
    <property type="entry name" value="Zinc finger protein 226"/>
    <property type="match status" value="1"/>
</dbReference>
<sequence length="374" mass="43215">MDPCRKADLHQQSFRGKAASKIVIGPGCVEVPEFYEGLDSPVEVKEELVKDGKLSVALRCQRFRQFSYEEAEGPQKVFGQLWDLCCQWLKPERHSKEQILELVILEQFLMILPLEMQKWVREQCPETGNKAVALAEDFFQRLPQEEQRVSMDHFHVGHPSRAQAMPKIEPLIKVHTGEKPYRCSDCGQSFRYRPQLVIHEGTHKEEKPYKCSDCGESFSQTRHLVIHKWTHTGERPHQCAVCSKSFNQKSDLITHTRTHTGEKPYCAECGKCFTYSSHLTTHKRTHTGEKPYQCPDCGKCFISSSHFTTHKRTHTGEKPYQCTYCGNSFIQRSQLAKHERSHTGEKPYMCSECGQSFRSFNLSRHQKIHVKGKL</sequence>
<evidence type="ECO:0000256" key="9">
    <source>
        <dbReference type="ARBA" id="ARBA00023242"/>
    </source>
</evidence>
<dbReference type="CDD" id="cd07936">
    <property type="entry name" value="SCAN"/>
    <property type="match status" value="1"/>
</dbReference>
<dbReference type="PANTHER" id="PTHR16515:SF58">
    <property type="entry name" value="ZINC FINGER PROTEIN 22"/>
    <property type="match status" value="1"/>
</dbReference>
<dbReference type="SMART" id="SM00431">
    <property type="entry name" value="SCAN"/>
    <property type="match status" value="1"/>
</dbReference>
<dbReference type="SUPFAM" id="SSF57667">
    <property type="entry name" value="beta-beta-alpha zinc fingers"/>
    <property type="match status" value="4"/>
</dbReference>
<dbReference type="SUPFAM" id="SSF47353">
    <property type="entry name" value="Retrovirus capsid dimerization domain-like"/>
    <property type="match status" value="1"/>
</dbReference>
<dbReference type="InterPro" id="IPR036236">
    <property type="entry name" value="Znf_C2H2_sf"/>
</dbReference>
<evidence type="ECO:0000256" key="4">
    <source>
        <dbReference type="ARBA" id="ARBA00022737"/>
    </source>
</evidence>
<dbReference type="FunFam" id="3.30.160.60:FF:000102">
    <property type="entry name" value="zinc finger protein 850 isoform X1"/>
    <property type="match status" value="1"/>
</dbReference>
<dbReference type="Pfam" id="PF00096">
    <property type="entry name" value="zf-C2H2"/>
    <property type="match status" value="7"/>
</dbReference>
<dbReference type="GO" id="GO:0001227">
    <property type="term" value="F:DNA-binding transcription repressor activity, RNA polymerase II-specific"/>
    <property type="evidence" value="ECO:0007669"/>
    <property type="project" value="UniProtKB-ARBA"/>
</dbReference>